<feature type="coiled-coil region" evidence="13">
    <location>
        <begin position="169"/>
        <end position="300"/>
    </location>
</feature>
<evidence type="ECO:0000313" key="15">
    <source>
        <dbReference type="Ensembl" id="ENSSAUP00010048187.1"/>
    </source>
</evidence>
<dbReference type="GO" id="GO:0005874">
    <property type="term" value="C:microtubule"/>
    <property type="evidence" value="ECO:0007669"/>
    <property type="project" value="UniProtKB-KW"/>
</dbReference>
<keyword evidence="6" id="KW-0493">Microtubule</keyword>
<keyword evidence="8" id="KW-0333">Golgi apparatus</keyword>
<proteinExistence type="inferred from homology"/>
<dbReference type="PANTHER" id="PTHR18947">
    <property type="entry name" value="HOOK PROTEINS"/>
    <property type="match status" value="1"/>
</dbReference>
<comment type="function">
    <text evidence="11">Acts as an adapter protein linking the dynein motor complex to various cargos and converts dynein from a non-processive to a highly processive motor in the presence of dynactin. Facilitates the interaction between dynein and dynactin and activates dynein processivity (the ability to move along a microtubule for a long distance without falling off the track). Predominantly recruits 2 dyneins, which increases both the force and speed of the microtubule motor. Component of the FTS/Hook/FHIP complex (FHF complex). The FHF complex may function to promote vesicle trafficking and/or fusion via the homotypic vesicular protein sorting complex (the HOPS complex). May regulate clearance of endocytosed receptors such as MSR1. Participates in defining the architecture and localization of the Golgi complex. FHF complex promotes the distribution of AP-4 complex to the perinuclear area of the cell.</text>
</comment>
<evidence type="ECO:0000256" key="9">
    <source>
        <dbReference type="ARBA" id="ARBA00023054"/>
    </source>
</evidence>
<dbReference type="GeneTree" id="ENSGT00940000158075"/>
<feature type="domain" description="Calponin-homology (CH)" evidence="14">
    <location>
        <begin position="1"/>
        <end position="117"/>
    </location>
</feature>
<evidence type="ECO:0000256" key="3">
    <source>
        <dbReference type="ARBA" id="ARBA00006946"/>
    </source>
</evidence>
<reference evidence="15" key="2">
    <citation type="submission" date="2025-08" db="UniProtKB">
        <authorList>
            <consortium name="Ensembl"/>
        </authorList>
    </citation>
    <scope>IDENTIFICATION</scope>
</reference>
<dbReference type="GO" id="GO:0008017">
    <property type="term" value="F:microtubule binding"/>
    <property type="evidence" value="ECO:0007669"/>
    <property type="project" value="InterPro"/>
</dbReference>
<dbReference type="PROSITE" id="PS50021">
    <property type="entry name" value="CH"/>
    <property type="match status" value="1"/>
</dbReference>
<dbReference type="InterPro" id="IPR001715">
    <property type="entry name" value="CH_dom"/>
</dbReference>
<evidence type="ECO:0000256" key="13">
    <source>
        <dbReference type="SAM" id="Coils"/>
    </source>
</evidence>
<evidence type="ECO:0000256" key="12">
    <source>
        <dbReference type="ARBA" id="ARBA00069408"/>
    </source>
</evidence>
<dbReference type="Gene3D" id="1.10.418.10">
    <property type="entry name" value="Calponin-like domain"/>
    <property type="match status" value="1"/>
</dbReference>
<dbReference type="PANTHER" id="PTHR18947:SF38">
    <property type="entry name" value="PROTEIN HOOK HOMOLOG 3"/>
    <property type="match status" value="1"/>
</dbReference>
<evidence type="ECO:0000256" key="11">
    <source>
        <dbReference type="ARBA" id="ARBA00059999"/>
    </source>
</evidence>
<dbReference type="GO" id="GO:0051959">
    <property type="term" value="F:dynein light intermediate chain binding"/>
    <property type="evidence" value="ECO:0007669"/>
    <property type="project" value="TreeGrafter"/>
</dbReference>
<feature type="coiled-coil region" evidence="13">
    <location>
        <begin position="335"/>
        <end position="470"/>
    </location>
</feature>
<evidence type="ECO:0000256" key="7">
    <source>
        <dbReference type="ARBA" id="ARBA00022927"/>
    </source>
</evidence>
<dbReference type="SUPFAM" id="SSF116907">
    <property type="entry name" value="Hook domain"/>
    <property type="match status" value="1"/>
</dbReference>
<dbReference type="Proteomes" id="UP000472265">
    <property type="component" value="Chromosome 12"/>
</dbReference>
<dbReference type="InterPro" id="IPR043936">
    <property type="entry name" value="HOOK_N"/>
</dbReference>
<keyword evidence="7" id="KW-0653">Protein transport</keyword>
<dbReference type="InterPro" id="IPR008636">
    <property type="entry name" value="Hook_C"/>
</dbReference>
<evidence type="ECO:0000256" key="1">
    <source>
        <dbReference type="ARBA" id="ARBA00004245"/>
    </source>
</evidence>
<evidence type="ECO:0000313" key="16">
    <source>
        <dbReference type="Proteomes" id="UP000472265"/>
    </source>
</evidence>
<dbReference type="Pfam" id="PF05622">
    <property type="entry name" value="HOOK"/>
    <property type="match status" value="2"/>
</dbReference>
<reference evidence="15" key="1">
    <citation type="submission" date="2021-04" db="EMBL/GenBank/DDBJ databases">
        <authorList>
            <consortium name="Wellcome Sanger Institute Data Sharing"/>
        </authorList>
    </citation>
    <scope>NUCLEOTIDE SEQUENCE [LARGE SCALE GENOMIC DNA]</scope>
</reference>
<keyword evidence="9 13" id="KW-0175">Coiled coil</keyword>
<sequence length="505" mass="58168">MELCESLLTWIQTFGVEAPCKTVEDLTSGIVMAQALQKIDIVYFNDAWISRIKPEVGDNWRLKISNLKKILKGILDYNQEILGQHINDFTLPDVNLIGEHSDAAELGRMLQLILGCAVNCEQKQEYIQTIMMMEESVQHVVMTAIQELMSKETPVTGGNDSYVDLDRQYKKTVEELNDALATKEEISQRCRELDMQVAALQEEKSSLLAENQVLMERLNQSDSIEDINSPAGRRHLQLQTQLEQLQEETFRLEASKDDYRIRCEELEKELLDVKSQNEELTSLADEAQSLKDEMDVLRHSSDKVSKLEGTVEHYKKKLEDMGLLRRQVHMLVQANVGLEEELRKANASKAQLETYKRQVPNQQLLSEESKKADKMEFEYKRVKEKVDSLQKEKDVCTHENKMLKLAQEGSDNEKIALLQSLLEDANRRKNELETENRLINQRLMEEQSQVEELQKSLQEQDSKADDVSNECLVYIVCVRAHVCSLLHNFYVESPYSIPFRLIGPS</sequence>
<dbReference type="GO" id="GO:0031122">
    <property type="term" value="P:cytoplasmic microtubule organization"/>
    <property type="evidence" value="ECO:0007669"/>
    <property type="project" value="InterPro"/>
</dbReference>
<protein>
    <recommendedName>
        <fullName evidence="12">Protein Hook homolog 3</fullName>
    </recommendedName>
</protein>
<comment type="similarity">
    <text evidence="3">Belongs to the hook family.</text>
</comment>
<evidence type="ECO:0000256" key="2">
    <source>
        <dbReference type="ARBA" id="ARBA00004555"/>
    </source>
</evidence>
<name>A0A671XAS1_SPAAU</name>
<organism evidence="15 16">
    <name type="scientific">Sparus aurata</name>
    <name type="common">Gilthead sea bream</name>
    <dbReference type="NCBI Taxonomy" id="8175"/>
    <lineage>
        <taxon>Eukaryota</taxon>
        <taxon>Metazoa</taxon>
        <taxon>Chordata</taxon>
        <taxon>Craniata</taxon>
        <taxon>Vertebrata</taxon>
        <taxon>Euteleostomi</taxon>
        <taxon>Actinopterygii</taxon>
        <taxon>Neopterygii</taxon>
        <taxon>Teleostei</taxon>
        <taxon>Neoteleostei</taxon>
        <taxon>Acanthomorphata</taxon>
        <taxon>Eupercaria</taxon>
        <taxon>Spariformes</taxon>
        <taxon>Sparidae</taxon>
        <taxon>Sparus</taxon>
    </lineage>
</organism>
<dbReference type="GO" id="GO:0005794">
    <property type="term" value="C:Golgi apparatus"/>
    <property type="evidence" value="ECO:0007669"/>
    <property type="project" value="UniProtKB-SubCell"/>
</dbReference>
<gene>
    <name evidence="15" type="primary">HOOK3</name>
</gene>
<evidence type="ECO:0000259" key="14">
    <source>
        <dbReference type="PROSITE" id="PS50021"/>
    </source>
</evidence>
<comment type="subcellular location">
    <subcellularLocation>
        <location evidence="1">Cytoplasm</location>
        <location evidence="1">Cytoskeleton</location>
    </subcellularLocation>
    <subcellularLocation>
        <location evidence="2">Golgi apparatus</location>
    </subcellularLocation>
</comment>
<evidence type="ECO:0000256" key="5">
    <source>
        <dbReference type="ARBA" id="ARBA00022490"/>
    </source>
</evidence>
<evidence type="ECO:0000256" key="10">
    <source>
        <dbReference type="ARBA" id="ARBA00023212"/>
    </source>
</evidence>
<reference evidence="15" key="3">
    <citation type="submission" date="2025-09" db="UniProtKB">
        <authorList>
            <consortium name="Ensembl"/>
        </authorList>
    </citation>
    <scope>IDENTIFICATION</scope>
</reference>
<keyword evidence="10" id="KW-0206">Cytoskeleton</keyword>
<dbReference type="InterPro" id="IPR036872">
    <property type="entry name" value="CH_dom_sf"/>
</dbReference>
<keyword evidence="16" id="KW-1185">Reference proteome</keyword>
<evidence type="ECO:0000256" key="8">
    <source>
        <dbReference type="ARBA" id="ARBA00023034"/>
    </source>
</evidence>
<evidence type="ECO:0000256" key="4">
    <source>
        <dbReference type="ARBA" id="ARBA00022448"/>
    </source>
</evidence>
<dbReference type="AlphaFoldDB" id="A0A671XAS1"/>
<keyword evidence="4" id="KW-0813">Transport</keyword>
<dbReference type="GO" id="GO:0030705">
    <property type="term" value="P:cytoskeleton-dependent intracellular transport"/>
    <property type="evidence" value="ECO:0007669"/>
    <property type="project" value="InterPro"/>
</dbReference>
<dbReference type="GO" id="GO:0005813">
    <property type="term" value="C:centrosome"/>
    <property type="evidence" value="ECO:0007669"/>
    <property type="project" value="TreeGrafter"/>
</dbReference>
<dbReference type="FunFam" id="1.10.418.10:FF:000215">
    <property type="entry name" value="Protein Hook homolog 3"/>
    <property type="match status" value="1"/>
</dbReference>
<keyword evidence="5" id="KW-0963">Cytoplasm</keyword>
<dbReference type="GO" id="GO:0015031">
    <property type="term" value="P:protein transport"/>
    <property type="evidence" value="ECO:0007669"/>
    <property type="project" value="UniProtKB-KW"/>
</dbReference>
<accession>A0A671XAS1</accession>
<dbReference type="Ensembl" id="ENSSAUT00010050677.1">
    <property type="protein sequence ID" value="ENSSAUP00010048187.1"/>
    <property type="gene ID" value="ENSSAUG00010019932.1"/>
</dbReference>
<evidence type="ECO:0000256" key="6">
    <source>
        <dbReference type="ARBA" id="ARBA00022701"/>
    </source>
</evidence>
<dbReference type="Pfam" id="PF19047">
    <property type="entry name" value="HOOK_N"/>
    <property type="match status" value="1"/>
</dbReference>